<name>A0A1G6XMH4_9BACT</name>
<accession>A0A1G6XMH4</accession>
<evidence type="ECO:0008006" key="3">
    <source>
        <dbReference type="Google" id="ProtNLM"/>
    </source>
</evidence>
<dbReference type="STRING" id="57664.SAMN05661003_101300"/>
<evidence type="ECO:0000313" key="2">
    <source>
        <dbReference type="Proteomes" id="UP000243205"/>
    </source>
</evidence>
<proteinExistence type="predicted"/>
<dbReference type="EMBL" id="FNAQ01000001">
    <property type="protein sequence ID" value="SDD78456.1"/>
    <property type="molecule type" value="Genomic_DNA"/>
</dbReference>
<protein>
    <recommendedName>
        <fullName evidence="3">Polyhydroxyalkanoate synthesis regulator phasin</fullName>
    </recommendedName>
</protein>
<evidence type="ECO:0000313" key="1">
    <source>
        <dbReference type="EMBL" id="SDD78456.1"/>
    </source>
</evidence>
<gene>
    <name evidence="1" type="ORF">SAMN05661003_101300</name>
</gene>
<dbReference type="Proteomes" id="UP000243205">
    <property type="component" value="Unassembled WGS sequence"/>
</dbReference>
<dbReference type="RefSeq" id="WP_092075526.1">
    <property type="nucleotide sequence ID" value="NZ_FNAQ01000001.1"/>
</dbReference>
<keyword evidence="2" id="KW-1185">Reference proteome</keyword>
<dbReference type="OrthoDB" id="5405696at2"/>
<organism evidence="1 2">
    <name type="scientific">Desulfuromonas thiophila</name>
    <dbReference type="NCBI Taxonomy" id="57664"/>
    <lineage>
        <taxon>Bacteria</taxon>
        <taxon>Pseudomonadati</taxon>
        <taxon>Thermodesulfobacteriota</taxon>
        <taxon>Desulfuromonadia</taxon>
        <taxon>Desulfuromonadales</taxon>
        <taxon>Desulfuromonadaceae</taxon>
        <taxon>Desulfuromonas</taxon>
    </lineage>
</organism>
<reference evidence="2" key="1">
    <citation type="submission" date="2016-10" db="EMBL/GenBank/DDBJ databases">
        <authorList>
            <person name="Varghese N."/>
            <person name="Submissions S."/>
        </authorList>
    </citation>
    <scope>NUCLEOTIDE SEQUENCE [LARGE SCALE GENOMIC DNA]</scope>
    <source>
        <strain evidence="2">DSM 8987</strain>
    </source>
</reference>
<dbReference type="AlphaFoldDB" id="A0A1G6XMH4"/>
<sequence length="96" mass="10763">MERSLEQLVFGALGAALLAREKLEQTGGQLQDWQREAQQRGEAFFAQALERGSAERDALKGSLRQLVAELVDELGLATREDLQRLEERLLAARRDA</sequence>